<evidence type="ECO:0000256" key="5">
    <source>
        <dbReference type="ARBA" id="ARBA00022725"/>
    </source>
</evidence>
<feature type="compositionally biased region" description="Basic and acidic residues" evidence="10">
    <location>
        <begin position="366"/>
        <end position="385"/>
    </location>
</feature>
<evidence type="ECO:0000256" key="10">
    <source>
        <dbReference type="SAM" id="MobiDB-lite"/>
    </source>
</evidence>
<feature type="region of interest" description="Disordered" evidence="10">
    <location>
        <begin position="363"/>
        <end position="395"/>
    </location>
</feature>
<dbReference type="Pfam" id="PF02949">
    <property type="entry name" value="7tm_6"/>
    <property type="match status" value="1"/>
</dbReference>
<feature type="compositionally biased region" description="Polar residues" evidence="10">
    <location>
        <begin position="386"/>
        <end position="395"/>
    </location>
</feature>
<organism evidence="12 13">
    <name type="scientific">Hermetia illucens</name>
    <name type="common">Black soldier fly</name>
    <dbReference type="NCBI Taxonomy" id="343691"/>
    <lineage>
        <taxon>Eukaryota</taxon>
        <taxon>Metazoa</taxon>
        <taxon>Ecdysozoa</taxon>
        <taxon>Arthropoda</taxon>
        <taxon>Hexapoda</taxon>
        <taxon>Insecta</taxon>
        <taxon>Pterygota</taxon>
        <taxon>Neoptera</taxon>
        <taxon>Endopterygota</taxon>
        <taxon>Diptera</taxon>
        <taxon>Brachycera</taxon>
        <taxon>Stratiomyomorpha</taxon>
        <taxon>Stratiomyidae</taxon>
        <taxon>Hermetiinae</taxon>
        <taxon>Hermetia</taxon>
    </lineage>
</organism>
<reference evidence="12 13" key="1">
    <citation type="submission" date="2020-11" db="EMBL/GenBank/DDBJ databases">
        <authorList>
            <person name="Wallbank WR R."/>
            <person name="Pardo Diaz C."/>
            <person name="Kozak K."/>
            <person name="Martin S."/>
            <person name="Jiggins C."/>
            <person name="Moest M."/>
            <person name="Warren A I."/>
            <person name="Generalovic N T."/>
            <person name="Byers J.R.P. K."/>
            <person name="Montejo-Kovacevich G."/>
            <person name="Yen C E."/>
        </authorList>
    </citation>
    <scope>NUCLEOTIDE SEQUENCE [LARGE SCALE GENOMIC DNA]</scope>
</reference>
<dbReference type="OrthoDB" id="10542327at2759"/>
<keyword evidence="2" id="KW-1003">Cell membrane</keyword>
<name>A0A7R8UCD3_HERIL</name>
<evidence type="ECO:0000256" key="2">
    <source>
        <dbReference type="ARBA" id="ARBA00022475"/>
    </source>
</evidence>
<keyword evidence="13" id="KW-1185">Reference proteome</keyword>
<evidence type="ECO:0008006" key="14">
    <source>
        <dbReference type="Google" id="ProtNLM"/>
    </source>
</evidence>
<protein>
    <recommendedName>
        <fullName evidence="14">Odorant receptor</fullName>
    </recommendedName>
</protein>
<dbReference type="EMBL" id="LR899009">
    <property type="protein sequence ID" value="CAD7078113.1"/>
    <property type="molecule type" value="Genomic_DNA"/>
</dbReference>
<keyword evidence="7 11" id="KW-0472">Membrane</keyword>
<dbReference type="GO" id="GO:0007165">
    <property type="term" value="P:signal transduction"/>
    <property type="evidence" value="ECO:0007669"/>
    <property type="project" value="UniProtKB-KW"/>
</dbReference>
<proteinExistence type="predicted"/>
<sequence>MESLGTYLGLKQIHLIWKVLCMAPWDKFNRCYYAWMILVFGLNILFVSTVVLDVVFCGDYKCGLNNMPIYLSALCKVVQCLIMALVRKKLLQLENLFHTLDENVTLPEDQIVAKKAIEKGQRMVKYFIIVCLFAVYNKILGFLFTSRETLILPLWSPFDQHIVIKFMYEYIITHFLVLEATVGAMYSPIGFLLLNARLKILSQQLLRIGAGERECHTQSNIASFIERHITVLKSPLIPDKTTKVAIFNSSGEKTEASNTFSILTGGCVNTDTESVHMAPSVNQLSRGTGYNVNSWMALNRIGTMEASDIKARDHGDGVDVSLSKLYYSSGDSTPREAETKLKKPSGKYPIKRSRTRLAIVRKKHSRTDLRPKIPDEHKSKNKETSTESIIQSHATTQTDHRFAYCRKCSQYSSNPIPSATNLDKKNLKPVQYPGVEQRVNTSKSPNAFCTAVNVALPTPKTLNTGEPSNEALKIASSADLVKSKRNSNAKRHTSEKTEAIHQEIMNLKKAVEQSHTKKTSILNGTLPIKTGDIYREIKRGIDKFKSSVLEFCKFKLTQISSFYSEQERILALHTVYARFRCFIVLVGIIDVSF</sequence>
<keyword evidence="4 11" id="KW-0812">Transmembrane</keyword>
<dbReference type="GO" id="GO:0005886">
    <property type="term" value="C:plasma membrane"/>
    <property type="evidence" value="ECO:0007669"/>
    <property type="project" value="UniProtKB-SubCell"/>
</dbReference>
<feature type="transmembrane region" description="Helical" evidence="11">
    <location>
        <begin position="32"/>
        <end position="56"/>
    </location>
</feature>
<evidence type="ECO:0000256" key="9">
    <source>
        <dbReference type="ARBA" id="ARBA00023224"/>
    </source>
</evidence>
<keyword evidence="8" id="KW-0675">Receptor</keyword>
<dbReference type="InParanoid" id="A0A7R8UCD3"/>
<dbReference type="AlphaFoldDB" id="A0A7R8UCD3"/>
<keyword evidence="3" id="KW-0716">Sensory transduction</keyword>
<evidence type="ECO:0000256" key="11">
    <source>
        <dbReference type="SAM" id="Phobius"/>
    </source>
</evidence>
<evidence type="ECO:0000256" key="1">
    <source>
        <dbReference type="ARBA" id="ARBA00004651"/>
    </source>
</evidence>
<evidence type="ECO:0000313" key="12">
    <source>
        <dbReference type="EMBL" id="CAD7078113.1"/>
    </source>
</evidence>
<evidence type="ECO:0000256" key="4">
    <source>
        <dbReference type="ARBA" id="ARBA00022692"/>
    </source>
</evidence>
<evidence type="ECO:0000313" key="13">
    <source>
        <dbReference type="Proteomes" id="UP000594454"/>
    </source>
</evidence>
<dbReference type="InterPro" id="IPR004117">
    <property type="entry name" value="7tm6_olfct_rcpt"/>
</dbReference>
<keyword evidence="9" id="KW-0807">Transducer</keyword>
<comment type="subcellular location">
    <subcellularLocation>
        <location evidence="1">Cell membrane</location>
        <topology evidence="1">Multi-pass membrane protein</topology>
    </subcellularLocation>
</comment>
<gene>
    <name evidence="12" type="ORF">HERILL_LOCUS1401</name>
</gene>
<accession>A0A7R8UCD3</accession>
<keyword evidence="6 11" id="KW-1133">Transmembrane helix</keyword>
<dbReference type="Proteomes" id="UP000594454">
    <property type="component" value="Chromosome 1"/>
</dbReference>
<evidence type="ECO:0000256" key="8">
    <source>
        <dbReference type="ARBA" id="ARBA00023170"/>
    </source>
</evidence>
<dbReference type="GO" id="GO:0005549">
    <property type="term" value="F:odorant binding"/>
    <property type="evidence" value="ECO:0007669"/>
    <property type="project" value="InterPro"/>
</dbReference>
<dbReference type="GO" id="GO:0004984">
    <property type="term" value="F:olfactory receptor activity"/>
    <property type="evidence" value="ECO:0007669"/>
    <property type="project" value="InterPro"/>
</dbReference>
<evidence type="ECO:0000256" key="6">
    <source>
        <dbReference type="ARBA" id="ARBA00022989"/>
    </source>
</evidence>
<evidence type="ECO:0000256" key="3">
    <source>
        <dbReference type="ARBA" id="ARBA00022606"/>
    </source>
</evidence>
<keyword evidence="5" id="KW-0552">Olfaction</keyword>
<feature type="transmembrane region" description="Helical" evidence="11">
    <location>
        <begin position="124"/>
        <end position="144"/>
    </location>
</feature>
<evidence type="ECO:0000256" key="7">
    <source>
        <dbReference type="ARBA" id="ARBA00023136"/>
    </source>
</evidence>